<name>A0A8S1LY19_PARPR</name>
<reference evidence="1" key="1">
    <citation type="submission" date="2021-01" db="EMBL/GenBank/DDBJ databases">
        <authorList>
            <consortium name="Genoscope - CEA"/>
            <person name="William W."/>
        </authorList>
    </citation>
    <scope>NUCLEOTIDE SEQUENCE</scope>
</reference>
<comment type="caution">
    <text evidence="1">The sequence shown here is derived from an EMBL/GenBank/DDBJ whole genome shotgun (WGS) entry which is preliminary data.</text>
</comment>
<accession>A0A8S1LY19</accession>
<proteinExistence type="predicted"/>
<dbReference type="EMBL" id="CAJJDM010000046">
    <property type="protein sequence ID" value="CAD8070865.1"/>
    <property type="molecule type" value="Genomic_DNA"/>
</dbReference>
<evidence type="ECO:0000313" key="2">
    <source>
        <dbReference type="Proteomes" id="UP000688137"/>
    </source>
</evidence>
<gene>
    <name evidence="1" type="ORF">PPRIM_AZ9-3.1.T0460178</name>
</gene>
<protein>
    <submittedName>
        <fullName evidence="1">Uncharacterized protein</fullName>
    </submittedName>
</protein>
<evidence type="ECO:0000313" key="1">
    <source>
        <dbReference type="EMBL" id="CAD8070865.1"/>
    </source>
</evidence>
<keyword evidence="2" id="KW-1185">Reference proteome</keyword>
<sequence>MYQNETKTAFSSKQNWKCKNGLCNNDRFFINPQFLLLLLERQILIQNIVILKCSSLMKQDAMMKTLQTEQTISQYKINVKSKYKLKNWNKKISYQIIGCPWWLLIGSNRSQIYRCVTSLFDKQKKI</sequence>
<organism evidence="1 2">
    <name type="scientific">Paramecium primaurelia</name>
    <dbReference type="NCBI Taxonomy" id="5886"/>
    <lineage>
        <taxon>Eukaryota</taxon>
        <taxon>Sar</taxon>
        <taxon>Alveolata</taxon>
        <taxon>Ciliophora</taxon>
        <taxon>Intramacronucleata</taxon>
        <taxon>Oligohymenophorea</taxon>
        <taxon>Peniculida</taxon>
        <taxon>Parameciidae</taxon>
        <taxon>Paramecium</taxon>
    </lineage>
</organism>
<dbReference type="Proteomes" id="UP000688137">
    <property type="component" value="Unassembled WGS sequence"/>
</dbReference>
<dbReference type="AlphaFoldDB" id="A0A8S1LY19"/>